<feature type="transmembrane region" description="Helical" evidence="5">
    <location>
        <begin position="241"/>
        <end position="260"/>
    </location>
</feature>
<dbReference type="Pfam" id="PF07690">
    <property type="entry name" value="MFS_1"/>
    <property type="match status" value="1"/>
</dbReference>
<dbReference type="EMBL" id="CP063989">
    <property type="protein sequence ID" value="QPL05071.1"/>
    <property type="molecule type" value="Genomic_DNA"/>
</dbReference>
<feature type="transmembrane region" description="Helical" evidence="5">
    <location>
        <begin position="118"/>
        <end position="139"/>
    </location>
</feature>
<comment type="subcellular location">
    <subcellularLocation>
        <location evidence="1">Cell membrane</location>
        <topology evidence="1">Multi-pass membrane protein</topology>
    </subcellularLocation>
</comment>
<keyword evidence="8" id="KW-1185">Reference proteome</keyword>
<dbReference type="InterPro" id="IPR020846">
    <property type="entry name" value="MFS_dom"/>
</dbReference>
<evidence type="ECO:0000256" key="1">
    <source>
        <dbReference type="ARBA" id="ARBA00004651"/>
    </source>
</evidence>
<evidence type="ECO:0000259" key="6">
    <source>
        <dbReference type="PROSITE" id="PS50850"/>
    </source>
</evidence>
<feature type="transmembrane region" description="Helical" evidence="5">
    <location>
        <begin position="211"/>
        <end position="235"/>
    </location>
</feature>
<accession>A0A7T0LJS5</accession>
<proteinExistence type="predicted"/>
<evidence type="ECO:0000313" key="8">
    <source>
        <dbReference type="Proteomes" id="UP000594637"/>
    </source>
</evidence>
<feature type="transmembrane region" description="Helical" evidence="5">
    <location>
        <begin position="388"/>
        <end position="414"/>
    </location>
</feature>
<dbReference type="GO" id="GO:0022857">
    <property type="term" value="F:transmembrane transporter activity"/>
    <property type="evidence" value="ECO:0007669"/>
    <property type="project" value="InterPro"/>
</dbReference>
<dbReference type="RefSeq" id="WP_166857991.1">
    <property type="nucleotide sequence ID" value="NZ_CP063989.1"/>
</dbReference>
<feature type="transmembrane region" description="Helical" evidence="5">
    <location>
        <begin position="174"/>
        <end position="191"/>
    </location>
</feature>
<feature type="domain" description="Major facilitator superfamily (MFS) profile" evidence="6">
    <location>
        <begin position="290"/>
        <end position="477"/>
    </location>
</feature>
<evidence type="ECO:0000256" key="3">
    <source>
        <dbReference type="ARBA" id="ARBA00022989"/>
    </source>
</evidence>
<keyword evidence="3 5" id="KW-1133">Transmembrane helix</keyword>
<feature type="transmembrane region" description="Helical" evidence="5">
    <location>
        <begin position="426"/>
        <end position="448"/>
    </location>
</feature>
<dbReference type="PANTHER" id="PTHR23528">
    <property type="match status" value="1"/>
</dbReference>
<dbReference type="Proteomes" id="UP000594637">
    <property type="component" value="Chromosome"/>
</dbReference>
<dbReference type="KEGG" id="arep:ID810_10065"/>
<evidence type="ECO:0000256" key="2">
    <source>
        <dbReference type="ARBA" id="ARBA00022692"/>
    </source>
</evidence>
<feature type="transmembrane region" description="Helical" evidence="5">
    <location>
        <begin position="329"/>
        <end position="352"/>
    </location>
</feature>
<keyword evidence="4 5" id="KW-0472">Membrane</keyword>
<dbReference type="InterPro" id="IPR005829">
    <property type="entry name" value="Sugar_transporter_CS"/>
</dbReference>
<feature type="transmembrane region" description="Helical" evidence="5">
    <location>
        <begin position="454"/>
        <end position="473"/>
    </location>
</feature>
<protein>
    <submittedName>
        <fullName evidence="7">MFS transporter</fullName>
    </submittedName>
</protein>
<dbReference type="PROSITE" id="PS00216">
    <property type="entry name" value="SUGAR_TRANSPORT_1"/>
    <property type="match status" value="1"/>
</dbReference>
<keyword evidence="2 5" id="KW-0812">Transmembrane</keyword>
<feature type="transmembrane region" description="Helical" evidence="5">
    <location>
        <begin position="364"/>
        <end position="382"/>
    </location>
</feature>
<dbReference type="InterPro" id="IPR011701">
    <property type="entry name" value="MFS"/>
</dbReference>
<feature type="transmembrane region" description="Helical" evidence="5">
    <location>
        <begin position="295"/>
        <end position="317"/>
    </location>
</feature>
<evidence type="ECO:0000256" key="5">
    <source>
        <dbReference type="SAM" id="Phobius"/>
    </source>
</evidence>
<dbReference type="Gene3D" id="1.20.1250.20">
    <property type="entry name" value="MFS general substrate transporter like domains"/>
    <property type="match status" value="2"/>
</dbReference>
<sequence>MSISPTLDSRFEEPSRPGTSAKYLGGRPFVQYIVSFIISSIVLYACYAAMAGILLPSSVQTIEFQHYFANTPVQSVNALQELTNLKQAIEAGTASATAEQQDLLDLLAQYEGARAKSISLMMSIGSFFTLFAQPIIGVVSDRWRSTFGRRAMWIVLGAIGGAIFMIGLRYSTSIALLTLFWTTSQVSLNIMQAPLSTTVADRVPQDKTGLVSGLSGIGMMAGFTGGAIVAGIAFTSLGLDTYFVFAVGVVIGALIFVTFAKDRSSEALEVKAFDWVGFFKGYAIPLRDHDFRWTWIARFFMFFGYTGITNFTLYILQSHIQPALTASEAATTYAGLSSAALPGQLFMMLIAGRWSDKVGRRKPFVIGASVLIALLMALPLFFPTLPVFYVFYVGMAAAYGMYMAVDVALFIDVLPDPEAAGRDLGVANVATNIGQMLAPVVAGQVVALTAGYNALFVMSVVAVFISAIAIIPIKKIK</sequence>
<dbReference type="AlphaFoldDB" id="A0A7T0LJS5"/>
<gene>
    <name evidence="7" type="ORF">ID810_10065</name>
</gene>
<dbReference type="PROSITE" id="PS50850">
    <property type="entry name" value="MFS"/>
    <property type="match status" value="1"/>
</dbReference>
<dbReference type="GO" id="GO:0005886">
    <property type="term" value="C:plasma membrane"/>
    <property type="evidence" value="ECO:0007669"/>
    <property type="project" value="UniProtKB-SubCell"/>
</dbReference>
<name>A0A7T0LJS5_9ACTO</name>
<feature type="transmembrane region" description="Helical" evidence="5">
    <location>
        <begin position="151"/>
        <end position="168"/>
    </location>
</feature>
<evidence type="ECO:0000313" key="7">
    <source>
        <dbReference type="EMBL" id="QPL05071.1"/>
    </source>
</evidence>
<dbReference type="PANTHER" id="PTHR23528:SF1">
    <property type="entry name" value="MAJOR FACILITATOR SUPERFAMILY (MFS) PROFILE DOMAIN-CONTAINING PROTEIN"/>
    <property type="match status" value="1"/>
</dbReference>
<dbReference type="SUPFAM" id="SSF103473">
    <property type="entry name" value="MFS general substrate transporter"/>
    <property type="match status" value="1"/>
</dbReference>
<dbReference type="InterPro" id="IPR036259">
    <property type="entry name" value="MFS_trans_sf"/>
</dbReference>
<evidence type="ECO:0000256" key="4">
    <source>
        <dbReference type="ARBA" id="ARBA00023136"/>
    </source>
</evidence>
<feature type="transmembrane region" description="Helical" evidence="5">
    <location>
        <begin position="32"/>
        <end position="55"/>
    </location>
</feature>
<organism evidence="7 8">
    <name type="scientific">Actinomyces respiraculi</name>
    <dbReference type="NCBI Taxonomy" id="2744574"/>
    <lineage>
        <taxon>Bacteria</taxon>
        <taxon>Bacillati</taxon>
        <taxon>Actinomycetota</taxon>
        <taxon>Actinomycetes</taxon>
        <taxon>Actinomycetales</taxon>
        <taxon>Actinomycetaceae</taxon>
        <taxon>Actinomyces</taxon>
    </lineage>
</organism>
<reference evidence="7 8" key="1">
    <citation type="submission" date="2020-11" db="EMBL/GenBank/DDBJ databases">
        <title>Actinomyces sp. ZJ750.</title>
        <authorList>
            <person name="Zhou J."/>
        </authorList>
    </citation>
    <scope>NUCLEOTIDE SEQUENCE [LARGE SCALE GENOMIC DNA]</scope>
    <source>
        <strain evidence="7 8">ZJ750</strain>
    </source>
</reference>